<feature type="compositionally biased region" description="Polar residues" evidence="1">
    <location>
        <begin position="874"/>
        <end position="884"/>
    </location>
</feature>
<reference evidence="2 3" key="1">
    <citation type="journal article" date="2019" name="Mol. Biol. Evol.">
        <title>Blast fungal genomes show frequent chromosomal changes, gene gains and losses, and effector gene turnover.</title>
        <authorList>
            <person name="Gomez Luciano L.B."/>
            <person name="Jason Tsai I."/>
            <person name="Chuma I."/>
            <person name="Tosa Y."/>
            <person name="Chen Y.H."/>
            <person name="Li J.Y."/>
            <person name="Li M.Y."/>
            <person name="Jade Lu M.Y."/>
            <person name="Nakayashiki H."/>
            <person name="Li W.H."/>
        </authorList>
    </citation>
    <scope>NUCLEOTIDE SEQUENCE [LARGE SCALE GENOMIC DNA]</scope>
    <source>
        <strain evidence="2">MZ5-1-6</strain>
    </source>
</reference>
<proteinExistence type="predicted"/>
<dbReference type="AlphaFoldDB" id="A0A4P7MW80"/>
<dbReference type="EMBL" id="CP034204">
    <property type="protein sequence ID" value="QBZ54367.1"/>
    <property type="molecule type" value="Genomic_DNA"/>
</dbReference>
<gene>
    <name evidence="2" type="ORF">PoMZ_10065</name>
</gene>
<sequence length="998" mass="109262">MGSSPDYHGNLVALEGSPEVVSTQLRLLPTSPQILVLPSIQNYIKAKANDTPFDARSFIREVHEASTIRQHKALEFLRKATPSRKRLVFLNGGTVSAHTLCITAIRQQEGIEGYSKAEAIFTELVKDGLAGLVGPTPKPSQAASGKGLYNGFGYEEVEVEDASTLAMRAAEVLDQETQSLQPNELLDLDKTRPRSFSLPSVSVLKQAASEDLNLMVTDTPVEGGASSPATSVAGRTRLLEEAPKFQATLWDPACSNTLRMSTCSSIVATYAYAPTYNLPRPVNELACLSPLPELPIATPTSPGNTVIEQAEILDMAPLTKTASVRRVRSLDRMFPTRGLSLRFTVPTEGAARDAPNRKRGDGEDTRCFSWVGVPGPDVSSRPRPVNLDLRRAVVCKANQTTISRSASRRKPETSLRYVDKGTDAFEIDVEPDSIRSAEQPVAGPAIPFTEDLVIHFTGDAHHLLFESIMQGFRTGVYPVVPISSHDSYDISDFPATPTTTEWPAPLVWKKSTPASVVSASDEYDPYRPQREYARGRVIPPSKSDEMSMPAPINPPTPAHTPPPHHTRNPSDKFRVLSIARKSSISVQNVLRSELATHYSSDKQGFSQQFLSTLPEMDNLWRLLFEGVTEPRRSSRDSKNGLTRSHKKHLDLVLAIGADEAVEESFSASVLEQLGRIGNVSASGNVARSGHLNLRYLIANALRQRLDHTQDDPLGSPMVLAALIIPHLDMYLAAHPDVRFMILEYPAGHFPTVLALQRLMGDHIVQVAGIVPEQRAYAPRRRGSIRSIQASAPSLQSFTIANQTITLSAHADITLAATAKEDEVSAFISDIWNTLVDASDFYTPDHMPARPSKKEARPVSFSLSAPPSGALPRIPSTSVGTQTLAEPQEPPETAMPSTRRRNRSRRRSPSPTPSTKSRAFSIASFRTSKTVKSRAARRVTMGTMATTGGGTESILDFYDPAEESDYDLEERRLMPLYMTRGQVPRKANTRKALKWLGLA</sequence>
<name>A0A4P7MW80_PYROR</name>
<evidence type="ECO:0000313" key="3">
    <source>
        <dbReference type="Proteomes" id="UP000294847"/>
    </source>
</evidence>
<feature type="region of interest" description="Disordered" evidence="1">
    <location>
        <begin position="841"/>
        <end position="917"/>
    </location>
</feature>
<evidence type="ECO:0000256" key="1">
    <source>
        <dbReference type="SAM" id="MobiDB-lite"/>
    </source>
</evidence>
<evidence type="ECO:0008006" key="4">
    <source>
        <dbReference type="Google" id="ProtNLM"/>
    </source>
</evidence>
<accession>A0A4P7MW80</accession>
<dbReference type="Proteomes" id="UP000294847">
    <property type="component" value="Chromosome 1"/>
</dbReference>
<protein>
    <recommendedName>
        <fullName evidence="4">Gastric mucin-like protein</fullName>
    </recommendedName>
</protein>
<feature type="region of interest" description="Disordered" evidence="1">
    <location>
        <begin position="528"/>
        <end position="570"/>
    </location>
</feature>
<feature type="compositionally biased region" description="Basic residues" evidence="1">
    <location>
        <begin position="897"/>
        <end position="907"/>
    </location>
</feature>
<evidence type="ECO:0000313" key="2">
    <source>
        <dbReference type="EMBL" id="QBZ54367.1"/>
    </source>
</evidence>
<feature type="compositionally biased region" description="Pro residues" evidence="1">
    <location>
        <begin position="551"/>
        <end position="561"/>
    </location>
</feature>
<organism evidence="2 3">
    <name type="scientific">Pyricularia oryzae</name>
    <name type="common">Rice blast fungus</name>
    <name type="synonym">Magnaporthe oryzae</name>
    <dbReference type="NCBI Taxonomy" id="318829"/>
    <lineage>
        <taxon>Eukaryota</taxon>
        <taxon>Fungi</taxon>
        <taxon>Dikarya</taxon>
        <taxon>Ascomycota</taxon>
        <taxon>Pezizomycotina</taxon>
        <taxon>Sordariomycetes</taxon>
        <taxon>Sordariomycetidae</taxon>
        <taxon>Magnaporthales</taxon>
        <taxon>Pyriculariaceae</taxon>
        <taxon>Pyricularia</taxon>
    </lineage>
</organism>